<proteinExistence type="predicted"/>
<dbReference type="Proteomes" id="UP001055879">
    <property type="component" value="Linkage Group LG04"/>
</dbReference>
<comment type="caution">
    <text evidence="1">The sequence shown here is derived from an EMBL/GenBank/DDBJ whole genome shotgun (WGS) entry which is preliminary data.</text>
</comment>
<evidence type="ECO:0000313" key="2">
    <source>
        <dbReference type="Proteomes" id="UP001055879"/>
    </source>
</evidence>
<keyword evidence="2" id="KW-1185">Reference proteome</keyword>
<sequence length="128" mass="14280">MTMDGSSSKKKRKPSRDAQEESMEIPMTKAERASSKKKKTTPSHATETAKGKQIEEGEKAEPRPRTRLSGEKRKNPESGKIADTTTSKQGRKRVTISDRSKGKAKARIMTDENSDNDFENPKVLKTES</sequence>
<evidence type="ECO:0000313" key="1">
    <source>
        <dbReference type="EMBL" id="KAI3734939.1"/>
    </source>
</evidence>
<gene>
    <name evidence="1" type="ORF">L6452_14421</name>
</gene>
<name>A0ACB9CKV3_ARCLA</name>
<reference evidence="2" key="1">
    <citation type="journal article" date="2022" name="Mol. Ecol. Resour.">
        <title>The genomes of chicory, endive, great burdock and yacon provide insights into Asteraceae palaeo-polyploidization history and plant inulin production.</title>
        <authorList>
            <person name="Fan W."/>
            <person name="Wang S."/>
            <person name="Wang H."/>
            <person name="Wang A."/>
            <person name="Jiang F."/>
            <person name="Liu H."/>
            <person name="Zhao H."/>
            <person name="Xu D."/>
            <person name="Zhang Y."/>
        </authorList>
    </citation>
    <scope>NUCLEOTIDE SEQUENCE [LARGE SCALE GENOMIC DNA]</scope>
    <source>
        <strain evidence="2">cv. Niubang</strain>
    </source>
</reference>
<organism evidence="1 2">
    <name type="scientific">Arctium lappa</name>
    <name type="common">Greater burdock</name>
    <name type="synonym">Lappa major</name>
    <dbReference type="NCBI Taxonomy" id="4217"/>
    <lineage>
        <taxon>Eukaryota</taxon>
        <taxon>Viridiplantae</taxon>
        <taxon>Streptophyta</taxon>
        <taxon>Embryophyta</taxon>
        <taxon>Tracheophyta</taxon>
        <taxon>Spermatophyta</taxon>
        <taxon>Magnoliopsida</taxon>
        <taxon>eudicotyledons</taxon>
        <taxon>Gunneridae</taxon>
        <taxon>Pentapetalae</taxon>
        <taxon>asterids</taxon>
        <taxon>campanulids</taxon>
        <taxon>Asterales</taxon>
        <taxon>Asteraceae</taxon>
        <taxon>Carduoideae</taxon>
        <taxon>Cardueae</taxon>
        <taxon>Arctiinae</taxon>
        <taxon>Arctium</taxon>
    </lineage>
</organism>
<protein>
    <submittedName>
        <fullName evidence="1">Uncharacterized protein</fullName>
    </submittedName>
</protein>
<dbReference type="EMBL" id="CM042050">
    <property type="protein sequence ID" value="KAI3734939.1"/>
    <property type="molecule type" value="Genomic_DNA"/>
</dbReference>
<accession>A0ACB9CKV3</accession>
<reference evidence="1 2" key="2">
    <citation type="journal article" date="2022" name="Mol. Ecol. Resour.">
        <title>The genomes of chicory, endive, great burdock and yacon provide insights into Asteraceae paleo-polyploidization history and plant inulin production.</title>
        <authorList>
            <person name="Fan W."/>
            <person name="Wang S."/>
            <person name="Wang H."/>
            <person name="Wang A."/>
            <person name="Jiang F."/>
            <person name="Liu H."/>
            <person name="Zhao H."/>
            <person name="Xu D."/>
            <person name="Zhang Y."/>
        </authorList>
    </citation>
    <scope>NUCLEOTIDE SEQUENCE [LARGE SCALE GENOMIC DNA]</scope>
    <source>
        <strain evidence="2">cv. Niubang</strain>
    </source>
</reference>